<organism evidence="4 5">
    <name type="scientific">Engystomops pustulosus</name>
    <name type="common">Tungara frog</name>
    <name type="synonym">Physalaemus pustulosus</name>
    <dbReference type="NCBI Taxonomy" id="76066"/>
    <lineage>
        <taxon>Eukaryota</taxon>
        <taxon>Metazoa</taxon>
        <taxon>Chordata</taxon>
        <taxon>Craniata</taxon>
        <taxon>Vertebrata</taxon>
        <taxon>Euteleostomi</taxon>
        <taxon>Amphibia</taxon>
        <taxon>Batrachia</taxon>
        <taxon>Anura</taxon>
        <taxon>Neobatrachia</taxon>
        <taxon>Hyloidea</taxon>
        <taxon>Leptodactylidae</taxon>
        <taxon>Leiuperinae</taxon>
        <taxon>Engystomops</taxon>
    </lineage>
</organism>
<feature type="region of interest" description="Disordered" evidence="1">
    <location>
        <begin position="102"/>
        <end position="123"/>
    </location>
</feature>
<dbReference type="SUPFAM" id="SSF54001">
    <property type="entry name" value="Cysteine proteinases"/>
    <property type="match status" value="1"/>
</dbReference>
<name>A0AAV6YX98_ENGPU</name>
<evidence type="ECO:0000259" key="3">
    <source>
        <dbReference type="PROSITE" id="PS50235"/>
    </source>
</evidence>
<dbReference type="AlphaFoldDB" id="A0AAV6YX98"/>
<protein>
    <recommendedName>
        <fullName evidence="3">USP domain-containing protein</fullName>
    </recommendedName>
</protein>
<dbReference type="Gene3D" id="3.90.70.10">
    <property type="entry name" value="Cysteine proteinases"/>
    <property type="match status" value="1"/>
</dbReference>
<dbReference type="EMBL" id="WNYA01013976">
    <property type="protein sequence ID" value="KAG8539600.1"/>
    <property type="molecule type" value="Genomic_DNA"/>
</dbReference>
<reference evidence="4" key="1">
    <citation type="thesis" date="2020" institute="ProQuest LLC" country="789 East Eisenhower Parkway, Ann Arbor, MI, USA">
        <title>Comparative Genomics and Chromosome Evolution.</title>
        <authorList>
            <person name="Mudd A.B."/>
        </authorList>
    </citation>
    <scope>NUCLEOTIDE SEQUENCE</scope>
    <source>
        <strain evidence="4">237g6f4</strain>
        <tissue evidence="4">Blood</tissue>
    </source>
</reference>
<gene>
    <name evidence="4" type="ORF">GDO81_020668</name>
</gene>
<comment type="caution">
    <text evidence="4">The sequence shown here is derived from an EMBL/GenBank/DDBJ whole genome shotgun (WGS) entry which is preliminary data.</text>
</comment>
<evidence type="ECO:0000313" key="4">
    <source>
        <dbReference type="EMBL" id="KAG8539600.1"/>
    </source>
</evidence>
<feature type="transmembrane region" description="Helical" evidence="2">
    <location>
        <begin position="133"/>
        <end position="153"/>
    </location>
</feature>
<keyword evidence="2" id="KW-0812">Transmembrane</keyword>
<evidence type="ECO:0000256" key="2">
    <source>
        <dbReference type="SAM" id="Phobius"/>
    </source>
</evidence>
<dbReference type="InterPro" id="IPR028889">
    <property type="entry name" value="USP"/>
</dbReference>
<accession>A0AAV6YX98</accession>
<dbReference type="InterPro" id="IPR038765">
    <property type="entry name" value="Papain-like_cys_pep_sf"/>
</dbReference>
<dbReference type="Proteomes" id="UP000824782">
    <property type="component" value="Unassembled WGS sequence"/>
</dbReference>
<keyword evidence="2" id="KW-0472">Membrane</keyword>
<evidence type="ECO:0000256" key="1">
    <source>
        <dbReference type="SAM" id="MobiDB-lite"/>
    </source>
</evidence>
<dbReference type="PROSITE" id="PS50235">
    <property type="entry name" value="USP_3"/>
    <property type="match status" value="1"/>
</dbReference>
<sequence length="162" mass="18407">MYIGARYRVVFPAGILLPLMSPSCGLGWRLFDDSTVTTVDESQVVTRYAYVLFYRRRNSPVERPVRGHPADHRPETGASAEAAASQASLIWQALEAEEEELHHDADVQRRHRAPATHGPTQLQLSEYSDEARIRYFVLGTMAAIVAFFLNIFYPFMYQSQGR</sequence>
<keyword evidence="2" id="KW-1133">Transmembrane helix</keyword>
<feature type="domain" description="USP" evidence="3">
    <location>
        <begin position="1"/>
        <end position="57"/>
    </location>
</feature>
<keyword evidence="5" id="KW-1185">Reference proteome</keyword>
<evidence type="ECO:0000313" key="5">
    <source>
        <dbReference type="Proteomes" id="UP000824782"/>
    </source>
</evidence>
<proteinExistence type="predicted"/>